<dbReference type="Proteomes" id="UP001595891">
    <property type="component" value="Unassembled WGS sequence"/>
</dbReference>
<evidence type="ECO:0000313" key="2">
    <source>
        <dbReference type="Proteomes" id="UP001595891"/>
    </source>
</evidence>
<evidence type="ECO:0000313" key="1">
    <source>
        <dbReference type="EMBL" id="MFC4588796.1"/>
    </source>
</evidence>
<name>A0ABV9EJW0_9ACTN</name>
<reference evidence="2" key="1">
    <citation type="journal article" date="2019" name="Int. J. Syst. Evol. Microbiol.">
        <title>The Global Catalogue of Microorganisms (GCM) 10K type strain sequencing project: providing services to taxonomists for standard genome sequencing and annotation.</title>
        <authorList>
            <consortium name="The Broad Institute Genomics Platform"/>
            <consortium name="The Broad Institute Genome Sequencing Center for Infectious Disease"/>
            <person name="Wu L."/>
            <person name="Ma J."/>
        </authorList>
    </citation>
    <scope>NUCLEOTIDE SEQUENCE [LARGE SCALE GENOMIC DNA]</scope>
    <source>
        <strain evidence="2">CCUG 49560</strain>
    </source>
</reference>
<dbReference type="EMBL" id="JBHSFN010000013">
    <property type="protein sequence ID" value="MFC4588796.1"/>
    <property type="molecule type" value="Genomic_DNA"/>
</dbReference>
<accession>A0ABV9EJW0</accession>
<gene>
    <name evidence="1" type="ORF">ACFO8L_22090</name>
</gene>
<sequence>MTGDQEGLAPPGFVAAGQPIEIACDESGSEGENLVGGNTDVFAHASVHLDTAWAADSVQEIRNRIRSPATEYKANHLLREKHRPVLEWLLGPSGPIYGHARVQLIDKTFFAVGRVADLLVGETAPAVGAGPGQDPRAGAMALTLYREGPETFGRERWQAFLEAANNLMRTRNRWGLRAPVDAFFHMVGVLRLDGPGNPVDEVLELFQRTRPRADSFRVRLLADPAMIPALDPLIPAIVQTVLHWSADERPVSIVHDEQNSLTGERVAQLREILGGPPAAALHRAPPGRLAGLRLVDSRYDPRVQLADFLAGVARKIASEELNARGDPDLTALLRPYVNPSSIWGDDRSWSLLEPTTTAPS</sequence>
<organism evidence="1 2">
    <name type="scientific">Sphaerisporangium corydalis</name>
    <dbReference type="NCBI Taxonomy" id="1441875"/>
    <lineage>
        <taxon>Bacteria</taxon>
        <taxon>Bacillati</taxon>
        <taxon>Actinomycetota</taxon>
        <taxon>Actinomycetes</taxon>
        <taxon>Streptosporangiales</taxon>
        <taxon>Streptosporangiaceae</taxon>
        <taxon>Sphaerisporangium</taxon>
    </lineage>
</organism>
<keyword evidence="2" id="KW-1185">Reference proteome</keyword>
<protein>
    <submittedName>
        <fullName evidence="1">DUF3800 domain-containing protein</fullName>
    </submittedName>
</protein>
<dbReference type="RefSeq" id="WP_262845655.1">
    <property type="nucleotide sequence ID" value="NZ_JANZYP010000041.1"/>
</dbReference>
<proteinExistence type="predicted"/>
<comment type="caution">
    <text evidence="1">The sequence shown here is derived from an EMBL/GenBank/DDBJ whole genome shotgun (WGS) entry which is preliminary data.</text>
</comment>